<dbReference type="RefSeq" id="WP_015247372.1">
    <property type="nucleotide sequence ID" value="NC_019892.1"/>
</dbReference>
<dbReference type="PANTHER" id="PTHR41878:SF1">
    <property type="entry name" value="TNPR PROTEIN"/>
    <property type="match status" value="1"/>
</dbReference>
<dbReference type="Pfam" id="PF07929">
    <property type="entry name" value="PRiA4_ORF3"/>
    <property type="match status" value="1"/>
</dbReference>
<dbReference type="OrthoDB" id="9801392at2"/>
<dbReference type="eggNOG" id="COG1846">
    <property type="taxonomic scope" value="Bacteria"/>
</dbReference>
<dbReference type="SUPFAM" id="SSF159941">
    <property type="entry name" value="MM3350-like"/>
    <property type="match status" value="1"/>
</dbReference>
<dbReference type="STRING" id="886293.Sinac_4019"/>
<keyword evidence="3" id="KW-1185">Reference proteome</keyword>
<dbReference type="KEGG" id="saci:Sinac_4019"/>
<reference evidence="2 3" key="1">
    <citation type="submission" date="2012-02" db="EMBL/GenBank/DDBJ databases">
        <title>Complete sequence of chromosome of Singulisphaera acidiphila DSM 18658.</title>
        <authorList>
            <consortium name="US DOE Joint Genome Institute (JGI-PGF)"/>
            <person name="Lucas S."/>
            <person name="Copeland A."/>
            <person name="Lapidus A."/>
            <person name="Glavina del Rio T."/>
            <person name="Dalin E."/>
            <person name="Tice H."/>
            <person name="Bruce D."/>
            <person name="Goodwin L."/>
            <person name="Pitluck S."/>
            <person name="Peters L."/>
            <person name="Ovchinnikova G."/>
            <person name="Chertkov O."/>
            <person name="Kyrpides N."/>
            <person name="Mavromatis K."/>
            <person name="Ivanova N."/>
            <person name="Brettin T."/>
            <person name="Detter J.C."/>
            <person name="Han C."/>
            <person name="Larimer F."/>
            <person name="Land M."/>
            <person name="Hauser L."/>
            <person name="Markowitz V."/>
            <person name="Cheng J.-F."/>
            <person name="Hugenholtz P."/>
            <person name="Woyke T."/>
            <person name="Wu D."/>
            <person name="Tindall B."/>
            <person name="Pomrenke H."/>
            <person name="Brambilla E."/>
            <person name="Klenk H.-P."/>
            <person name="Eisen J.A."/>
        </authorList>
    </citation>
    <scope>NUCLEOTIDE SEQUENCE [LARGE SCALE GENOMIC DNA]</scope>
    <source>
        <strain evidence="3">ATCC BAA-1392 / DSM 18658 / VKM B-2454 / MOB10</strain>
    </source>
</reference>
<evidence type="ECO:0000313" key="3">
    <source>
        <dbReference type="Proteomes" id="UP000010798"/>
    </source>
</evidence>
<dbReference type="Gene3D" id="3.10.290.30">
    <property type="entry name" value="MM3350-like"/>
    <property type="match status" value="1"/>
</dbReference>
<name>L0DG52_SINAD</name>
<dbReference type="InterPro" id="IPR012912">
    <property type="entry name" value="Plasmid_pRiA4b_Orf3-like"/>
</dbReference>
<feature type="domain" description="Plasmid pRiA4b Orf3-like" evidence="1">
    <location>
        <begin position="97"/>
        <end position="269"/>
    </location>
</feature>
<organism evidence="2 3">
    <name type="scientific">Singulisphaera acidiphila (strain ATCC BAA-1392 / DSM 18658 / VKM B-2454 / MOB10)</name>
    <dbReference type="NCBI Taxonomy" id="886293"/>
    <lineage>
        <taxon>Bacteria</taxon>
        <taxon>Pseudomonadati</taxon>
        <taxon>Planctomycetota</taxon>
        <taxon>Planctomycetia</taxon>
        <taxon>Isosphaerales</taxon>
        <taxon>Isosphaeraceae</taxon>
        <taxon>Singulisphaera</taxon>
    </lineage>
</organism>
<dbReference type="PANTHER" id="PTHR41878">
    <property type="entry name" value="LEXA REPRESSOR-RELATED"/>
    <property type="match status" value="1"/>
</dbReference>
<dbReference type="EMBL" id="CP003364">
    <property type="protein sequence ID" value="AGA28242.1"/>
    <property type="molecule type" value="Genomic_DNA"/>
</dbReference>
<dbReference type="AlphaFoldDB" id="L0DG52"/>
<protein>
    <submittedName>
        <fullName evidence="2">Plasmid pRiA4b ORF-3-like protein</fullName>
    </submittedName>
</protein>
<dbReference type="Proteomes" id="UP000010798">
    <property type="component" value="Chromosome"/>
</dbReference>
<proteinExistence type="predicted"/>
<dbReference type="HOGENOM" id="CLU_969425_0_0_0"/>
<evidence type="ECO:0000313" key="2">
    <source>
        <dbReference type="EMBL" id="AGA28242.1"/>
    </source>
</evidence>
<accession>L0DG52</accession>
<evidence type="ECO:0000259" key="1">
    <source>
        <dbReference type="Pfam" id="PF07929"/>
    </source>
</evidence>
<sequence length="287" mass="32372">MAPKKSAKKETKSDYLRKVLGKNPNLEPDQINQGWTKSGHAGTISNALYYHVRAEMGIKSEWGWYPASEPAVKWVNPTSAGEAKSTPSRSGKVVGEVYQLKLTLLNVEPPIWRRIQVADCTLDRLHEHIQTAMGWTNSHMHHFIINGKYYGGPMLVGQSPYDDPHYTDSTTTMLSAILPANGKPFRFGYEYDFGDSWEHEILFEGRLPAEPKKQYPLCLEGARACPPDDVGGVWGYADFLEAIGDPHHENHKEMKSWIGGRFDPEAFSPATATRRMKQGLPDWRSTR</sequence>
<dbReference type="InterPro" id="IPR024047">
    <property type="entry name" value="MM3350-like_sf"/>
</dbReference>
<gene>
    <name evidence="2" type="ordered locus">Sinac_4019</name>
</gene>